<dbReference type="PANTHER" id="PTHR24198:SF165">
    <property type="entry name" value="ANKYRIN REPEAT-CONTAINING PROTEIN-RELATED"/>
    <property type="match status" value="1"/>
</dbReference>
<dbReference type="InterPro" id="IPR002110">
    <property type="entry name" value="Ankyrin_rpt"/>
</dbReference>
<comment type="caution">
    <text evidence="3">The sequence shown here is derived from an EMBL/GenBank/DDBJ whole genome shotgun (WGS) entry which is preliminary data.</text>
</comment>
<protein>
    <submittedName>
        <fullName evidence="3">Putative fem-1 B-like</fullName>
    </submittedName>
</protein>
<organism evidence="3 4">
    <name type="scientific">Homarus americanus</name>
    <name type="common">American lobster</name>
    <dbReference type="NCBI Taxonomy" id="6706"/>
    <lineage>
        <taxon>Eukaryota</taxon>
        <taxon>Metazoa</taxon>
        <taxon>Ecdysozoa</taxon>
        <taxon>Arthropoda</taxon>
        <taxon>Crustacea</taxon>
        <taxon>Multicrustacea</taxon>
        <taxon>Malacostraca</taxon>
        <taxon>Eumalacostraca</taxon>
        <taxon>Eucarida</taxon>
        <taxon>Decapoda</taxon>
        <taxon>Pleocyemata</taxon>
        <taxon>Astacidea</taxon>
        <taxon>Nephropoidea</taxon>
        <taxon>Nephropidae</taxon>
        <taxon>Homarus</taxon>
    </lineage>
</organism>
<name>A0A8J5KFT8_HOMAM</name>
<dbReference type="InterPro" id="IPR036770">
    <property type="entry name" value="Ankyrin_rpt-contain_sf"/>
</dbReference>
<proteinExistence type="predicted"/>
<dbReference type="AlphaFoldDB" id="A0A8J5KFT8"/>
<keyword evidence="2" id="KW-0040">ANK repeat</keyword>
<dbReference type="Pfam" id="PF12796">
    <property type="entry name" value="Ank_2"/>
    <property type="match status" value="1"/>
</dbReference>
<dbReference type="SMART" id="SM00248">
    <property type="entry name" value="ANK"/>
    <property type="match status" value="2"/>
</dbReference>
<gene>
    <name evidence="3" type="ORF">Hamer_G013815</name>
</gene>
<dbReference type="PANTHER" id="PTHR24198">
    <property type="entry name" value="ANKYRIN REPEAT AND PROTEIN KINASE DOMAIN-CONTAINING PROTEIN"/>
    <property type="match status" value="1"/>
</dbReference>
<accession>A0A8J5KFT8</accession>
<keyword evidence="4" id="KW-1185">Reference proteome</keyword>
<dbReference type="EMBL" id="JAHLQT010012455">
    <property type="protein sequence ID" value="KAG7171348.1"/>
    <property type="molecule type" value="Genomic_DNA"/>
</dbReference>
<evidence type="ECO:0000256" key="1">
    <source>
        <dbReference type="ARBA" id="ARBA00022737"/>
    </source>
</evidence>
<keyword evidence="1" id="KW-0677">Repeat</keyword>
<dbReference type="Gene3D" id="1.25.40.20">
    <property type="entry name" value="Ankyrin repeat-containing domain"/>
    <property type="match status" value="1"/>
</dbReference>
<evidence type="ECO:0000313" key="3">
    <source>
        <dbReference type="EMBL" id="KAG7171348.1"/>
    </source>
</evidence>
<evidence type="ECO:0000256" key="2">
    <source>
        <dbReference type="ARBA" id="ARBA00023043"/>
    </source>
</evidence>
<sequence>MYAVLEKTSSQTVHEAAMNGWMKPVKEYLKHGDVNAMYNGWTLLHTACCHGRDKVVKELVNNPHICVNLHRSTETALMMASMKGHKDCIDILMRTQFKKDQDSVPSEEKVNKLAHHEK</sequence>
<dbReference type="Proteomes" id="UP000747542">
    <property type="component" value="Unassembled WGS sequence"/>
</dbReference>
<dbReference type="SUPFAM" id="SSF48403">
    <property type="entry name" value="Ankyrin repeat"/>
    <property type="match status" value="1"/>
</dbReference>
<reference evidence="3" key="1">
    <citation type="journal article" date="2021" name="Sci. Adv.">
        <title>The American lobster genome reveals insights on longevity, neural, and immune adaptations.</title>
        <authorList>
            <person name="Polinski J.M."/>
            <person name="Zimin A.V."/>
            <person name="Clark K.F."/>
            <person name="Kohn A.B."/>
            <person name="Sadowski N."/>
            <person name="Timp W."/>
            <person name="Ptitsyn A."/>
            <person name="Khanna P."/>
            <person name="Romanova D.Y."/>
            <person name="Williams P."/>
            <person name="Greenwood S.J."/>
            <person name="Moroz L.L."/>
            <person name="Walt D.R."/>
            <person name="Bodnar A.G."/>
        </authorList>
    </citation>
    <scope>NUCLEOTIDE SEQUENCE</scope>
    <source>
        <strain evidence="3">GMGI-L3</strain>
    </source>
</reference>
<evidence type="ECO:0000313" key="4">
    <source>
        <dbReference type="Proteomes" id="UP000747542"/>
    </source>
</evidence>